<dbReference type="Proteomes" id="UP000291659">
    <property type="component" value="Unassembled WGS sequence"/>
</dbReference>
<comment type="caution">
    <text evidence="1">The sequence shown here is derived from an EMBL/GenBank/DDBJ whole genome shotgun (WGS) entry which is preliminary data.</text>
</comment>
<sequence length="89" mass="10021">MTTQVENTKNTKQPVIIDASMITRADFTAMVLAEYDRLNGKRGPSPRLSNDVSVSGTRKAFKAWKRMSPAEIWEFRASAHIGPILQTRK</sequence>
<gene>
    <name evidence="1" type="ORF">ELH98_08755</name>
</gene>
<proteinExistence type="predicted"/>
<dbReference type="RefSeq" id="WP_130762896.1">
    <property type="nucleotide sequence ID" value="NZ_SILL01000001.1"/>
</dbReference>
<dbReference type="EMBL" id="SIOX01000001">
    <property type="protein sequence ID" value="TAX81149.1"/>
    <property type="molecule type" value="Genomic_DNA"/>
</dbReference>
<organism evidence="1 2">
    <name type="scientific">Rhizobium ruizarguesonis</name>
    <dbReference type="NCBI Taxonomy" id="2081791"/>
    <lineage>
        <taxon>Bacteria</taxon>
        <taxon>Pseudomonadati</taxon>
        <taxon>Pseudomonadota</taxon>
        <taxon>Alphaproteobacteria</taxon>
        <taxon>Hyphomicrobiales</taxon>
        <taxon>Rhizobiaceae</taxon>
        <taxon>Rhizobium/Agrobacterium group</taxon>
        <taxon>Rhizobium</taxon>
    </lineage>
</organism>
<protein>
    <submittedName>
        <fullName evidence="1">Uncharacterized protein</fullName>
    </submittedName>
</protein>
<accession>A0ABY1X7H0</accession>
<evidence type="ECO:0000313" key="2">
    <source>
        <dbReference type="Proteomes" id="UP000291659"/>
    </source>
</evidence>
<reference evidence="1 2" key="1">
    <citation type="submission" date="2019-02" db="EMBL/GenBank/DDBJ databases">
        <title>The genomic architecture of introgression among sibling species of bacteria.</title>
        <authorList>
            <person name="Cavassim M.I.A."/>
            <person name="Moeskjaer S."/>
            <person name="Moslemi C."/>
            <person name="Fields B."/>
            <person name="Bachmann A."/>
            <person name="Vilhjalmsson B."/>
            <person name="Schierup M.H."/>
            <person name="Young J.P.W."/>
            <person name="Andersen S.U."/>
        </authorList>
    </citation>
    <scope>NUCLEOTIDE SEQUENCE [LARGE SCALE GENOMIC DNA]</scope>
    <source>
        <strain evidence="1 2">SM141A</strain>
    </source>
</reference>
<keyword evidence="2" id="KW-1185">Reference proteome</keyword>
<evidence type="ECO:0000313" key="1">
    <source>
        <dbReference type="EMBL" id="TAX81149.1"/>
    </source>
</evidence>
<name>A0ABY1X7H0_9HYPH</name>